<reference evidence="1 2" key="1">
    <citation type="journal article" date="2015" name="Int. J. Syst. Evol. Microbiol.">
        <title>Rhizobium anhuiense sp. nov., isolated from effective nodules of Vicia faba and Pisum sativum.</title>
        <authorList>
            <person name="Zhang Y.J."/>
            <person name="Zheng W.T."/>
            <person name="Everall I."/>
            <person name="Young J.P."/>
            <person name="Zhang X.X."/>
            <person name="Tian C.F."/>
            <person name="Sui X.H."/>
            <person name="Wang E.T."/>
            <person name="Chen W.X."/>
        </authorList>
    </citation>
    <scope>NUCLEOTIDE SEQUENCE [LARGE SCALE GENOMIC DNA]</scope>
    <source>
        <strain evidence="1 2">CCBAU 23252</strain>
    </source>
</reference>
<comment type="caution">
    <text evidence="1">The sequence shown here is derived from an EMBL/GenBank/DDBJ whole genome shotgun (WGS) entry which is preliminary data.</text>
</comment>
<sequence>MPATAFSQHYARELDVEQLAWLLTHIGPVVGQQSIPDLSPWADWIRNDIQCSSCGKRGAQIVRPGKARGTTTVVRQAHFRFTDQSGGDAHHPFCEFYSADDTMRQPDSLINFGAEKSVETRAVRTLICKGIEQKIFDQAAVRSMRQWFFDLKSSTRFTVTASPEIVDWAQHLQRHPSYHRWEFHPAQADMPAFDWKAAAKFQFTEENLTLIECAKRVMHDDAHWKRARDLSERHFAHEVFDTTVLQPFYDKSVALCAFVGKNSKISFSKTRPEYFRFNQAPAPLLALCALMLFVSHWDLNVAIGKFAKLLNAPEPADFSHGNVIGLNPFHDYAAWRLIILASEVAAKSSAGIDYAAQLKSIESRLQQNYAIWKSTPAAPGV</sequence>
<dbReference type="RefSeq" id="WP_127429961.1">
    <property type="nucleotide sequence ID" value="NZ_BMFI01000003.1"/>
</dbReference>
<accession>A0A3S0QXE9</accession>
<evidence type="ECO:0000313" key="1">
    <source>
        <dbReference type="EMBL" id="RUM04411.1"/>
    </source>
</evidence>
<name>A0A3S0QXE9_9HYPH</name>
<dbReference type="Proteomes" id="UP000273611">
    <property type="component" value="Unassembled WGS sequence"/>
</dbReference>
<organism evidence="1 2">
    <name type="scientific">Rhizobium anhuiense</name>
    <dbReference type="NCBI Taxonomy" id="1184720"/>
    <lineage>
        <taxon>Bacteria</taxon>
        <taxon>Pseudomonadati</taxon>
        <taxon>Pseudomonadota</taxon>
        <taxon>Alphaproteobacteria</taxon>
        <taxon>Hyphomicrobiales</taxon>
        <taxon>Rhizobiaceae</taxon>
        <taxon>Rhizobium/Agrobacterium group</taxon>
        <taxon>Rhizobium</taxon>
    </lineage>
</organism>
<evidence type="ECO:0000313" key="2">
    <source>
        <dbReference type="Proteomes" id="UP000273611"/>
    </source>
</evidence>
<dbReference type="EMBL" id="RIBW01000001">
    <property type="protein sequence ID" value="RUM04411.1"/>
    <property type="molecule type" value="Genomic_DNA"/>
</dbReference>
<gene>
    <name evidence="1" type="ORF">EEQ99_02325</name>
</gene>
<proteinExistence type="predicted"/>
<protein>
    <submittedName>
        <fullName evidence="1">Uncharacterized protein</fullName>
    </submittedName>
</protein>
<dbReference type="AlphaFoldDB" id="A0A3S0QXE9"/>